<dbReference type="GO" id="GO:0016747">
    <property type="term" value="F:acyltransferase activity, transferring groups other than amino-acyl groups"/>
    <property type="evidence" value="ECO:0007669"/>
    <property type="project" value="InterPro"/>
</dbReference>
<evidence type="ECO:0000313" key="3">
    <source>
        <dbReference type="EMBL" id="HIX66490.1"/>
    </source>
</evidence>
<dbReference type="Pfam" id="PF01757">
    <property type="entry name" value="Acyl_transf_3"/>
    <property type="match status" value="1"/>
</dbReference>
<feature type="transmembrane region" description="Helical" evidence="1">
    <location>
        <begin position="71"/>
        <end position="96"/>
    </location>
</feature>
<comment type="caution">
    <text evidence="3">The sequence shown here is derived from an EMBL/GenBank/DDBJ whole genome shotgun (WGS) entry which is preliminary data.</text>
</comment>
<keyword evidence="3" id="KW-0808">Transferase</keyword>
<accession>A0A9D2B7U3</accession>
<feature type="transmembrane region" description="Helical" evidence="1">
    <location>
        <begin position="12"/>
        <end position="30"/>
    </location>
</feature>
<organism evidence="3 4">
    <name type="scientific">Candidatus Anaerostipes excrementavium</name>
    <dbReference type="NCBI Taxonomy" id="2838463"/>
    <lineage>
        <taxon>Bacteria</taxon>
        <taxon>Bacillati</taxon>
        <taxon>Bacillota</taxon>
        <taxon>Clostridia</taxon>
        <taxon>Lachnospirales</taxon>
        <taxon>Lachnospiraceae</taxon>
        <taxon>Anaerostipes</taxon>
    </lineage>
</organism>
<feature type="transmembrane region" description="Helical" evidence="1">
    <location>
        <begin position="181"/>
        <end position="202"/>
    </location>
</feature>
<evidence type="ECO:0000259" key="2">
    <source>
        <dbReference type="Pfam" id="PF01757"/>
    </source>
</evidence>
<feature type="transmembrane region" description="Helical" evidence="1">
    <location>
        <begin position="322"/>
        <end position="340"/>
    </location>
</feature>
<dbReference type="AlphaFoldDB" id="A0A9D2B7U3"/>
<keyword evidence="1" id="KW-0812">Transmembrane</keyword>
<protein>
    <submittedName>
        <fullName evidence="3">Acyltransferase family protein</fullName>
    </submittedName>
</protein>
<dbReference type="InterPro" id="IPR002656">
    <property type="entry name" value="Acyl_transf_3_dom"/>
</dbReference>
<dbReference type="InterPro" id="IPR052734">
    <property type="entry name" value="Nod_factor_acetyltransferase"/>
</dbReference>
<proteinExistence type="predicted"/>
<dbReference type="EMBL" id="DXEM01000001">
    <property type="protein sequence ID" value="HIX66490.1"/>
    <property type="molecule type" value="Genomic_DNA"/>
</dbReference>
<reference evidence="3" key="1">
    <citation type="journal article" date="2021" name="PeerJ">
        <title>Extensive microbial diversity within the chicken gut microbiome revealed by metagenomics and culture.</title>
        <authorList>
            <person name="Gilroy R."/>
            <person name="Ravi A."/>
            <person name="Getino M."/>
            <person name="Pursley I."/>
            <person name="Horton D.L."/>
            <person name="Alikhan N.F."/>
            <person name="Baker D."/>
            <person name="Gharbi K."/>
            <person name="Hall N."/>
            <person name="Watson M."/>
            <person name="Adriaenssens E.M."/>
            <person name="Foster-Nyarko E."/>
            <person name="Jarju S."/>
            <person name="Secka A."/>
            <person name="Antonio M."/>
            <person name="Oren A."/>
            <person name="Chaudhuri R.R."/>
            <person name="La Ragione R."/>
            <person name="Hildebrand F."/>
            <person name="Pallen M.J."/>
        </authorList>
    </citation>
    <scope>NUCLEOTIDE SEQUENCE</scope>
    <source>
        <strain evidence="3">CHK191-13928</strain>
    </source>
</reference>
<feature type="transmembrane region" description="Helical" evidence="1">
    <location>
        <begin position="214"/>
        <end position="230"/>
    </location>
</feature>
<name>A0A9D2B7U3_9FIRM</name>
<dbReference type="Proteomes" id="UP000886721">
    <property type="component" value="Unassembled WGS sequence"/>
</dbReference>
<sequence length="351" mass="40497">MQKNSRIMYIDLCKGLGILMVTLGHITTLANPVDMWMSSMKLSIFFVAAGYLICLTDYYQKKTFKGYIVKLLKSLIVPYLCFSVLGIGFRFTAMVLQHTVNMAAIKSYIFATITFRGIFALWFLPVLFLAEILFFCLIRYAPKLLRLLILIVFPLLAVWYGEYLAQLKILLTPLWYERISFVLFPIGKAMVALWYLYIGYLGCKLCLKIKQRRILTFIGVIFFISNIFLSQQNMHVDMNHMEFGTNPECFFIGGIIGSFGALLLFQCLEMYWKFPVLNYFGRNSLILMSTQRPLYVLEIASAGWHAFSASETVLSLRYYVDSLGTLAIVLIMEYSIITFINKKLKFMLGKF</sequence>
<dbReference type="PANTHER" id="PTHR37312">
    <property type="entry name" value="MEMBRANE-BOUND ACYLTRANSFERASE YKRP-RELATED"/>
    <property type="match status" value="1"/>
</dbReference>
<keyword evidence="1" id="KW-1133">Transmembrane helix</keyword>
<evidence type="ECO:0000313" key="4">
    <source>
        <dbReference type="Proteomes" id="UP000886721"/>
    </source>
</evidence>
<gene>
    <name evidence="3" type="ORF">H9735_00010</name>
</gene>
<feature type="transmembrane region" description="Helical" evidence="1">
    <location>
        <begin position="250"/>
        <end position="272"/>
    </location>
</feature>
<feature type="transmembrane region" description="Helical" evidence="1">
    <location>
        <begin position="42"/>
        <end position="59"/>
    </location>
</feature>
<feature type="transmembrane region" description="Helical" evidence="1">
    <location>
        <begin position="108"/>
        <end position="137"/>
    </location>
</feature>
<keyword evidence="1" id="KW-0472">Membrane</keyword>
<feature type="transmembrane region" description="Helical" evidence="1">
    <location>
        <begin position="144"/>
        <end position="161"/>
    </location>
</feature>
<keyword evidence="3" id="KW-0012">Acyltransferase</keyword>
<dbReference type="PANTHER" id="PTHR37312:SF1">
    <property type="entry name" value="MEMBRANE-BOUND ACYLTRANSFERASE YKRP-RELATED"/>
    <property type="match status" value="1"/>
</dbReference>
<feature type="domain" description="Acyltransferase 3" evidence="2">
    <location>
        <begin position="9"/>
        <end position="287"/>
    </location>
</feature>
<reference evidence="3" key="2">
    <citation type="submission" date="2021-04" db="EMBL/GenBank/DDBJ databases">
        <authorList>
            <person name="Gilroy R."/>
        </authorList>
    </citation>
    <scope>NUCLEOTIDE SEQUENCE</scope>
    <source>
        <strain evidence="3">CHK191-13928</strain>
    </source>
</reference>
<evidence type="ECO:0000256" key="1">
    <source>
        <dbReference type="SAM" id="Phobius"/>
    </source>
</evidence>